<gene>
    <name evidence="2" type="ORF">Naga_103027g1</name>
</gene>
<proteinExistence type="predicted"/>
<evidence type="ECO:0000256" key="1">
    <source>
        <dbReference type="SAM" id="MobiDB-lite"/>
    </source>
</evidence>
<feature type="region of interest" description="Disordered" evidence="1">
    <location>
        <begin position="16"/>
        <end position="46"/>
    </location>
</feature>
<organism evidence="2 3">
    <name type="scientific">Nannochloropsis gaditana</name>
    <dbReference type="NCBI Taxonomy" id="72520"/>
    <lineage>
        <taxon>Eukaryota</taxon>
        <taxon>Sar</taxon>
        <taxon>Stramenopiles</taxon>
        <taxon>Ochrophyta</taxon>
        <taxon>Eustigmatophyceae</taxon>
        <taxon>Eustigmatales</taxon>
        <taxon>Monodopsidaceae</taxon>
        <taxon>Nannochloropsis</taxon>
    </lineage>
</organism>
<sequence length="108" mass="11640">MARGRACPPVELLVFPGRRGSASSRPEAHEQGDGRNVGEVHAGKARHPEACGAADTLAKEQGCGRDGSYLYDSVWAHPLFASDWRRCRGDWDGCTHDGRVPRCGSPPV</sequence>
<evidence type="ECO:0000313" key="3">
    <source>
        <dbReference type="Proteomes" id="UP000019335"/>
    </source>
</evidence>
<dbReference type="OrthoDB" id="10338738at2759"/>
<dbReference type="AlphaFoldDB" id="W7SYK3"/>
<comment type="caution">
    <text evidence="2">The sequence shown here is derived from an EMBL/GenBank/DDBJ whole genome shotgun (WGS) entry which is preliminary data.</text>
</comment>
<dbReference type="EMBL" id="AZIL01003711">
    <property type="protein sequence ID" value="EWM19925.1"/>
    <property type="molecule type" value="Genomic_DNA"/>
</dbReference>
<keyword evidence="3" id="KW-1185">Reference proteome</keyword>
<name>W7SYK3_9STRA</name>
<feature type="compositionally biased region" description="Basic and acidic residues" evidence="1">
    <location>
        <begin position="26"/>
        <end position="46"/>
    </location>
</feature>
<evidence type="ECO:0000313" key="2">
    <source>
        <dbReference type="EMBL" id="EWM19925.1"/>
    </source>
</evidence>
<dbReference type="Proteomes" id="UP000019335">
    <property type="component" value="Unassembled WGS sequence"/>
</dbReference>
<protein>
    <submittedName>
        <fullName evidence="2">Uncharacterized protein</fullName>
    </submittedName>
</protein>
<reference evidence="2 3" key="1">
    <citation type="journal article" date="2014" name="Mol. Plant">
        <title>Chromosome Scale Genome Assembly and Transcriptome Profiling of Nannochloropsis gaditana in Nitrogen Depletion.</title>
        <authorList>
            <person name="Corteggiani Carpinelli E."/>
            <person name="Telatin A."/>
            <person name="Vitulo N."/>
            <person name="Forcato C."/>
            <person name="D'Angelo M."/>
            <person name="Schiavon R."/>
            <person name="Vezzi A."/>
            <person name="Giacometti G.M."/>
            <person name="Morosinotto T."/>
            <person name="Valle G."/>
        </authorList>
    </citation>
    <scope>NUCLEOTIDE SEQUENCE [LARGE SCALE GENOMIC DNA]</scope>
    <source>
        <strain evidence="2 3">B-31</strain>
    </source>
</reference>
<accession>W7SYK3</accession>